<comment type="caution">
    <text evidence="1">The sequence shown here is derived from an EMBL/GenBank/DDBJ whole genome shotgun (WGS) entry which is preliminary data.</text>
</comment>
<keyword evidence="2" id="KW-1185">Reference proteome</keyword>
<organism evidence="1 2">
    <name type="scientific">Trichomalopsis sarcophagae</name>
    <dbReference type="NCBI Taxonomy" id="543379"/>
    <lineage>
        <taxon>Eukaryota</taxon>
        <taxon>Metazoa</taxon>
        <taxon>Ecdysozoa</taxon>
        <taxon>Arthropoda</taxon>
        <taxon>Hexapoda</taxon>
        <taxon>Insecta</taxon>
        <taxon>Pterygota</taxon>
        <taxon>Neoptera</taxon>
        <taxon>Endopterygota</taxon>
        <taxon>Hymenoptera</taxon>
        <taxon>Apocrita</taxon>
        <taxon>Proctotrupomorpha</taxon>
        <taxon>Chalcidoidea</taxon>
        <taxon>Pteromalidae</taxon>
        <taxon>Pteromalinae</taxon>
        <taxon>Trichomalopsis</taxon>
    </lineage>
</organism>
<evidence type="ECO:0000313" key="1">
    <source>
        <dbReference type="EMBL" id="OXU27964.1"/>
    </source>
</evidence>
<dbReference type="AlphaFoldDB" id="A0A232FAU3"/>
<dbReference type="Proteomes" id="UP000215335">
    <property type="component" value="Unassembled WGS sequence"/>
</dbReference>
<proteinExistence type="predicted"/>
<dbReference type="EMBL" id="NNAY01000503">
    <property type="protein sequence ID" value="OXU27964.1"/>
    <property type="molecule type" value="Genomic_DNA"/>
</dbReference>
<name>A0A232FAU3_9HYME</name>
<evidence type="ECO:0000313" key="2">
    <source>
        <dbReference type="Proteomes" id="UP000215335"/>
    </source>
</evidence>
<protein>
    <submittedName>
        <fullName evidence="1">Uncharacterized protein</fullName>
    </submittedName>
</protein>
<reference evidence="1 2" key="1">
    <citation type="journal article" date="2017" name="Curr. Biol.">
        <title>The Evolution of Venom by Co-option of Single-Copy Genes.</title>
        <authorList>
            <person name="Martinson E.O."/>
            <person name="Mrinalini"/>
            <person name="Kelkar Y.D."/>
            <person name="Chang C.H."/>
            <person name="Werren J.H."/>
        </authorList>
    </citation>
    <scope>NUCLEOTIDE SEQUENCE [LARGE SCALE GENOMIC DNA]</scope>
    <source>
        <strain evidence="1 2">Alberta</strain>
        <tissue evidence="1">Whole body</tissue>
    </source>
</reference>
<sequence length="130" mass="14954">MTSFRVAKQVPATILLEFRPKRTICSLGILRPIKKFTKHSTEYHNEPAGIIKVFFPLNLNQERLASMFSKSSASSAKLLSPALYRRCYRTKHKSCAGWPGTAETSLNSKHFWARNATVYTFMQQPYDRPR</sequence>
<gene>
    <name evidence="1" type="ORF">TSAR_009995</name>
</gene>
<accession>A0A232FAU3</accession>